<feature type="region of interest" description="Disordered" evidence="1">
    <location>
        <begin position="23"/>
        <end position="52"/>
    </location>
</feature>
<feature type="compositionally biased region" description="Basic and acidic residues" evidence="1">
    <location>
        <begin position="24"/>
        <end position="40"/>
    </location>
</feature>
<protein>
    <submittedName>
        <fullName evidence="2">Uncharacterized protein</fullName>
    </submittedName>
</protein>
<feature type="non-terminal residue" evidence="2">
    <location>
        <position position="52"/>
    </location>
</feature>
<dbReference type="AlphaFoldDB" id="A0A392VA87"/>
<accession>A0A392VA87</accession>
<keyword evidence="3" id="KW-1185">Reference proteome</keyword>
<name>A0A392VA87_9FABA</name>
<organism evidence="2 3">
    <name type="scientific">Trifolium medium</name>
    <dbReference type="NCBI Taxonomy" id="97028"/>
    <lineage>
        <taxon>Eukaryota</taxon>
        <taxon>Viridiplantae</taxon>
        <taxon>Streptophyta</taxon>
        <taxon>Embryophyta</taxon>
        <taxon>Tracheophyta</taxon>
        <taxon>Spermatophyta</taxon>
        <taxon>Magnoliopsida</taxon>
        <taxon>eudicotyledons</taxon>
        <taxon>Gunneridae</taxon>
        <taxon>Pentapetalae</taxon>
        <taxon>rosids</taxon>
        <taxon>fabids</taxon>
        <taxon>Fabales</taxon>
        <taxon>Fabaceae</taxon>
        <taxon>Papilionoideae</taxon>
        <taxon>50 kb inversion clade</taxon>
        <taxon>NPAAA clade</taxon>
        <taxon>Hologalegina</taxon>
        <taxon>IRL clade</taxon>
        <taxon>Trifolieae</taxon>
        <taxon>Trifolium</taxon>
    </lineage>
</organism>
<evidence type="ECO:0000313" key="3">
    <source>
        <dbReference type="Proteomes" id="UP000265520"/>
    </source>
</evidence>
<dbReference type="EMBL" id="LXQA011089048">
    <property type="protein sequence ID" value="MCI84353.1"/>
    <property type="molecule type" value="Genomic_DNA"/>
</dbReference>
<dbReference type="Proteomes" id="UP000265520">
    <property type="component" value="Unassembled WGS sequence"/>
</dbReference>
<comment type="caution">
    <text evidence="2">The sequence shown here is derived from an EMBL/GenBank/DDBJ whole genome shotgun (WGS) entry which is preliminary data.</text>
</comment>
<proteinExistence type="predicted"/>
<evidence type="ECO:0000256" key="1">
    <source>
        <dbReference type="SAM" id="MobiDB-lite"/>
    </source>
</evidence>
<sequence>MKEGVDATEGVHVGDVLVRLGGQKKKEGKAGVPEKERKEIIGNYAQPTDQEA</sequence>
<evidence type="ECO:0000313" key="2">
    <source>
        <dbReference type="EMBL" id="MCI84353.1"/>
    </source>
</evidence>
<reference evidence="2 3" key="1">
    <citation type="journal article" date="2018" name="Front. Plant Sci.">
        <title>Red Clover (Trifolium pratense) and Zigzag Clover (T. medium) - A Picture of Genomic Similarities and Differences.</title>
        <authorList>
            <person name="Dluhosova J."/>
            <person name="Istvanek J."/>
            <person name="Nedelnik J."/>
            <person name="Repkova J."/>
        </authorList>
    </citation>
    <scope>NUCLEOTIDE SEQUENCE [LARGE SCALE GENOMIC DNA]</scope>
    <source>
        <strain evidence="3">cv. 10/8</strain>
        <tissue evidence="2">Leaf</tissue>
    </source>
</reference>